<keyword evidence="3" id="KW-1185">Reference proteome</keyword>
<keyword evidence="1" id="KW-1133">Transmembrane helix</keyword>
<reference evidence="2" key="3">
    <citation type="submission" date="2025-08" db="UniProtKB">
        <authorList>
            <consortium name="Ensembl"/>
        </authorList>
    </citation>
    <scope>IDENTIFICATION</scope>
</reference>
<organism evidence="2 3">
    <name type="scientific">Ciona intestinalis</name>
    <name type="common">Transparent sea squirt</name>
    <name type="synonym">Ascidia intestinalis</name>
    <dbReference type="NCBI Taxonomy" id="7719"/>
    <lineage>
        <taxon>Eukaryota</taxon>
        <taxon>Metazoa</taxon>
        <taxon>Chordata</taxon>
        <taxon>Tunicata</taxon>
        <taxon>Ascidiacea</taxon>
        <taxon>Phlebobranchia</taxon>
        <taxon>Cionidae</taxon>
        <taxon>Ciona</taxon>
    </lineage>
</organism>
<name>H2XXJ9_CIOIN</name>
<evidence type="ECO:0000256" key="1">
    <source>
        <dbReference type="SAM" id="Phobius"/>
    </source>
</evidence>
<evidence type="ECO:0000313" key="3">
    <source>
        <dbReference type="Proteomes" id="UP000008144"/>
    </source>
</evidence>
<protein>
    <submittedName>
        <fullName evidence="2">Uncharacterized protein</fullName>
    </submittedName>
</protein>
<evidence type="ECO:0000313" key="2">
    <source>
        <dbReference type="Ensembl" id="ENSCINP00000034383.1"/>
    </source>
</evidence>
<feature type="transmembrane region" description="Helical" evidence="1">
    <location>
        <begin position="12"/>
        <end position="31"/>
    </location>
</feature>
<dbReference type="InParanoid" id="H2XXJ9"/>
<dbReference type="Ensembl" id="ENSCINT00000031739.1">
    <property type="protein sequence ID" value="ENSCINP00000034383.1"/>
    <property type="gene ID" value="ENSCING00000022053.1"/>
</dbReference>
<proteinExistence type="predicted"/>
<dbReference type="HOGENOM" id="CLU_3322230_0_0_1"/>
<reference evidence="2" key="2">
    <citation type="journal article" date="2008" name="Genome Biol.">
        <title>Improved genome assembly and evidence-based global gene model set for the chordate Ciona intestinalis: new insight into intron and operon populations.</title>
        <authorList>
            <person name="Satou Y."/>
            <person name="Mineta K."/>
            <person name="Ogasawara M."/>
            <person name="Sasakura Y."/>
            <person name="Shoguchi E."/>
            <person name="Ueno K."/>
            <person name="Yamada L."/>
            <person name="Matsumoto J."/>
            <person name="Wasserscheid J."/>
            <person name="Dewar K."/>
            <person name="Wiley G.B."/>
            <person name="Macmil S.L."/>
            <person name="Roe B.A."/>
            <person name="Zeller R.W."/>
            <person name="Hastings K.E."/>
            <person name="Lemaire P."/>
            <person name="Lindquist E."/>
            <person name="Endo T."/>
            <person name="Hotta K."/>
            <person name="Inaba K."/>
        </authorList>
    </citation>
    <scope>NUCLEOTIDE SEQUENCE [LARGE SCALE GENOMIC DNA]</scope>
    <source>
        <strain evidence="2">wild type</strain>
    </source>
</reference>
<accession>H2XXJ9</accession>
<dbReference type="AlphaFoldDB" id="H2XXJ9"/>
<dbReference type="EMBL" id="EAAA01002225">
    <property type="status" value="NOT_ANNOTATED_CDS"/>
    <property type="molecule type" value="Genomic_DNA"/>
</dbReference>
<reference evidence="3" key="1">
    <citation type="journal article" date="2002" name="Science">
        <title>The draft genome of Ciona intestinalis: insights into chordate and vertebrate origins.</title>
        <authorList>
            <person name="Dehal P."/>
            <person name="Satou Y."/>
            <person name="Campbell R.K."/>
            <person name="Chapman J."/>
            <person name="Degnan B."/>
            <person name="De Tomaso A."/>
            <person name="Davidson B."/>
            <person name="Di Gregorio A."/>
            <person name="Gelpke M."/>
            <person name="Goodstein D.M."/>
            <person name="Harafuji N."/>
            <person name="Hastings K.E."/>
            <person name="Ho I."/>
            <person name="Hotta K."/>
            <person name="Huang W."/>
            <person name="Kawashima T."/>
            <person name="Lemaire P."/>
            <person name="Martinez D."/>
            <person name="Meinertzhagen I.A."/>
            <person name="Necula S."/>
            <person name="Nonaka M."/>
            <person name="Putnam N."/>
            <person name="Rash S."/>
            <person name="Saiga H."/>
            <person name="Satake M."/>
            <person name="Terry A."/>
            <person name="Yamada L."/>
            <person name="Wang H.G."/>
            <person name="Awazu S."/>
            <person name="Azumi K."/>
            <person name="Boore J."/>
            <person name="Branno M."/>
            <person name="Chin-Bow S."/>
            <person name="DeSantis R."/>
            <person name="Doyle S."/>
            <person name="Francino P."/>
            <person name="Keys D.N."/>
            <person name="Haga S."/>
            <person name="Hayashi H."/>
            <person name="Hino K."/>
            <person name="Imai K.S."/>
            <person name="Inaba K."/>
            <person name="Kano S."/>
            <person name="Kobayashi K."/>
            <person name="Kobayashi M."/>
            <person name="Lee B.I."/>
            <person name="Makabe K.W."/>
            <person name="Manohar C."/>
            <person name="Matassi G."/>
            <person name="Medina M."/>
            <person name="Mochizuki Y."/>
            <person name="Mount S."/>
            <person name="Morishita T."/>
            <person name="Miura S."/>
            <person name="Nakayama A."/>
            <person name="Nishizaka S."/>
            <person name="Nomoto H."/>
            <person name="Ohta F."/>
            <person name="Oishi K."/>
            <person name="Rigoutsos I."/>
            <person name="Sano M."/>
            <person name="Sasaki A."/>
            <person name="Sasakura Y."/>
            <person name="Shoguchi E."/>
            <person name="Shin-i T."/>
            <person name="Spagnuolo A."/>
            <person name="Stainier D."/>
            <person name="Suzuki M.M."/>
            <person name="Tassy O."/>
            <person name="Takatori N."/>
            <person name="Tokuoka M."/>
            <person name="Yagi K."/>
            <person name="Yoshizaki F."/>
            <person name="Wada S."/>
            <person name="Zhang C."/>
            <person name="Hyatt P.D."/>
            <person name="Larimer F."/>
            <person name="Detter C."/>
            <person name="Doggett N."/>
            <person name="Glavina T."/>
            <person name="Hawkins T."/>
            <person name="Richardson P."/>
            <person name="Lucas S."/>
            <person name="Kohara Y."/>
            <person name="Levine M."/>
            <person name="Satoh N."/>
            <person name="Rokhsar D.S."/>
        </authorList>
    </citation>
    <scope>NUCLEOTIDE SEQUENCE [LARGE SCALE GENOMIC DNA]</scope>
</reference>
<reference evidence="2" key="4">
    <citation type="submission" date="2025-09" db="UniProtKB">
        <authorList>
            <consortium name="Ensembl"/>
        </authorList>
    </citation>
    <scope>IDENTIFICATION</scope>
</reference>
<sequence>MKIYQQYLKQPKTHVVLTNYILLFSTFYRVYNVDRVNFE</sequence>
<keyword evidence="1" id="KW-0812">Transmembrane</keyword>
<dbReference type="Proteomes" id="UP000008144">
    <property type="component" value="Chromosome 5"/>
</dbReference>
<keyword evidence="1" id="KW-0472">Membrane</keyword>